<comment type="subcellular location">
    <subcellularLocation>
        <location evidence="5 6">Cytoplasm</location>
    </subcellularLocation>
</comment>
<dbReference type="HAMAP" id="MF_00378">
    <property type="entry name" value="Exonuc_7_L"/>
    <property type="match status" value="1"/>
</dbReference>
<dbReference type="KEGG" id="mgm:Mmc1_1052"/>
<keyword evidence="4 5" id="KW-0269">Exonuclease</keyword>
<evidence type="ECO:0000256" key="6">
    <source>
        <dbReference type="RuleBase" id="RU004355"/>
    </source>
</evidence>
<evidence type="ECO:0000256" key="2">
    <source>
        <dbReference type="ARBA" id="ARBA00022722"/>
    </source>
</evidence>
<dbReference type="GO" id="GO:0008855">
    <property type="term" value="F:exodeoxyribonuclease VII activity"/>
    <property type="evidence" value="ECO:0007669"/>
    <property type="project" value="UniProtKB-UniRule"/>
</dbReference>
<dbReference type="eggNOG" id="COG1570">
    <property type="taxonomic scope" value="Bacteria"/>
</dbReference>
<proteinExistence type="inferred from homology"/>
<dbReference type="Pfam" id="PF13742">
    <property type="entry name" value="tRNA_anti_2"/>
    <property type="match status" value="1"/>
</dbReference>
<dbReference type="STRING" id="156889.Mmc1_1052"/>
<sequence>MYSNDTPSWKKVLSVFELNSAIRDLLEEGFAFVRVQGEVSRISAPASGHLYFNLVDEQAQIRAVVWRASKARLSHHPREGEEVLITGRISVFAPRGEYQIIVDALTPKGAGSEREKLLQLHRQLEQEGLFDPQRKRPLPYLPHVIGVATSESGAALQDIIRVLESRNPDFHLLLAPCQVQGSEAPQAIVQALRALNADGRAQVIICGRGGGSAEDLACFNSEQVVRAIAASAIPVVSAVGHEVDTTLADLAADLRAATPSQAAELIMPERLALAQETTALALRLQRAMHQQLHNQQRRVQQASQRLLHPSRRLDQARLRCDELQMRLQGVLERLLPQQQQRLRRATNTLHHWATGPSLPRQRQQLKQQQHRAHTAMLYQLRQWQSRLHSAQLQLIALSPLQVLERGYAIVRDNQGSVLRDAQAAPLESTLTITLAKGTLAARVTQRKP</sequence>
<accession>A0L6H7</accession>
<dbReference type="GO" id="GO:0009318">
    <property type="term" value="C:exodeoxyribonuclease VII complex"/>
    <property type="evidence" value="ECO:0007669"/>
    <property type="project" value="UniProtKB-UniRule"/>
</dbReference>
<evidence type="ECO:0000313" key="10">
    <source>
        <dbReference type="Proteomes" id="UP000002586"/>
    </source>
</evidence>
<evidence type="ECO:0000259" key="7">
    <source>
        <dbReference type="Pfam" id="PF02601"/>
    </source>
</evidence>
<comment type="function">
    <text evidence="5">Bidirectionally degrades single-stranded DNA into large acid-insoluble oligonucleotides, which are then degraded further into small acid-soluble oligonucleotides.</text>
</comment>
<comment type="similarity">
    <text evidence="5 6">Belongs to the XseA family.</text>
</comment>
<name>A0L6H7_MAGMM</name>
<dbReference type="AlphaFoldDB" id="A0L6H7"/>
<dbReference type="Proteomes" id="UP000002586">
    <property type="component" value="Chromosome"/>
</dbReference>
<protein>
    <recommendedName>
        <fullName evidence="5">Exodeoxyribonuclease 7 large subunit</fullName>
        <ecNumber evidence="5">3.1.11.6</ecNumber>
    </recommendedName>
    <alternativeName>
        <fullName evidence="5">Exodeoxyribonuclease VII large subunit</fullName>
        <shortName evidence="5">Exonuclease VII large subunit</shortName>
    </alternativeName>
</protein>
<dbReference type="GO" id="GO:0006308">
    <property type="term" value="P:DNA catabolic process"/>
    <property type="evidence" value="ECO:0007669"/>
    <property type="project" value="UniProtKB-UniRule"/>
</dbReference>
<keyword evidence="10" id="KW-1185">Reference proteome</keyword>
<dbReference type="PANTHER" id="PTHR30008">
    <property type="entry name" value="EXODEOXYRIBONUCLEASE 7 LARGE SUBUNIT"/>
    <property type="match status" value="1"/>
</dbReference>
<dbReference type="InterPro" id="IPR020579">
    <property type="entry name" value="Exonuc_VII_lsu_C"/>
</dbReference>
<gene>
    <name evidence="5" type="primary">xseA</name>
    <name evidence="9" type="ordered locus">Mmc1_1052</name>
</gene>
<dbReference type="PANTHER" id="PTHR30008:SF0">
    <property type="entry name" value="EXODEOXYRIBONUCLEASE 7 LARGE SUBUNIT"/>
    <property type="match status" value="1"/>
</dbReference>
<dbReference type="GO" id="GO:0005737">
    <property type="term" value="C:cytoplasm"/>
    <property type="evidence" value="ECO:0007669"/>
    <property type="project" value="UniProtKB-SubCell"/>
</dbReference>
<dbReference type="GO" id="GO:0003676">
    <property type="term" value="F:nucleic acid binding"/>
    <property type="evidence" value="ECO:0007669"/>
    <property type="project" value="InterPro"/>
</dbReference>
<keyword evidence="1 5" id="KW-0963">Cytoplasm</keyword>
<dbReference type="InterPro" id="IPR025824">
    <property type="entry name" value="OB-fold_nuc-bd_dom"/>
</dbReference>
<comment type="catalytic activity">
    <reaction evidence="5 6">
        <text>Exonucleolytic cleavage in either 5'- to 3'- or 3'- to 5'-direction to yield nucleoside 5'-phosphates.</text>
        <dbReference type="EC" id="3.1.11.6"/>
    </reaction>
</comment>
<dbReference type="EC" id="3.1.11.6" evidence="5"/>
<evidence type="ECO:0000256" key="5">
    <source>
        <dbReference type="HAMAP-Rule" id="MF_00378"/>
    </source>
</evidence>
<dbReference type="HOGENOM" id="CLU_023625_3_1_5"/>
<dbReference type="OrthoDB" id="9802795at2"/>
<feature type="domain" description="OB-fold nucleic acid binding" evidence="8">
    <location>
        <begin position="13"/>
        <end position="105"/>
    </location>
</feature>
<evidence type="ECO:0000256" key="1">
    <source>
        <dbReference type="ARBA" id="ARBA00022490"/>
    </source>
</evidence>
<dbReference type="InterPro" id="IPR003753">
    <property type="entry name" value="Exonuc_VII_L"/>
</dbReference>
<reference evidence="10" key="1">
    <citation type="journal article" date="2009" name="Appl. Environ. Microbiol.">
        <title>Complete genome sequence of the chemolithoautotrophic marine magnetotactic coccus strain MC-1.</title>
        <authorList>
            <person name="Schubbe S."/>
            <person name="Williams T.J."/>
            <person name="Xie G."/>
            <person name="Kiss H.E."/>
            <person name="Brettin T.S."/>
            <person name="Martinez D."/>
            <person name="Ross C.A."/>
            <person name="Schuler D."/>
            <person name="Cox B.L."/>
            <person name="Nealson K.H."/>
            <person name="Bazylinski D.A."/>
        </authorList>
    </citation>
    <scope>NUCLEOTIDE SEQUENCE [LARGE SCALE GENOMIC DNA]</scope>
    <source>
        <strain evidence="10">ATCC BAA-1437 / JCM 17883 / MC-1</strain>
    </source>
</reference>
<keyword evidence="3 5" id="KW-0378">Hydrolase</keyword>
<dbReference type="NCBIfam" id="TIGR00237">
    <property type="entry name" value="xseA"/>
    <property type="match status" value="1"/>
</dbReference>
<organism evidence="9 10">
    <name type="scientific">Magnetococcus marinus (strain ATCC BAA-1437 / JCM 17883 / MC-1)</name>
    <dbReference type="NCBI Taxonomy" id="156889"/>
    <lineage>
        <taxon>Bacteria</taxon>
        <taxon>Pseudomonadati</taxon>
        <taxon>Pseudomonadota</taxon>
        <taxon>Magnetococcia</taxon>
        <taxon>Magnetococcales</taxon>
        <taxon>Magnetococcaceae</taxon>
        <taxon>Magnetococcus</taxon>
    </lineage>
</organism>
<dbReference type="CDD" id="cd04489">
    <property type="entry name" value="ExoVII_LU_OBF"/>
    <property type="match status" value="1"/>
</dbReference>
<evidence type="ECO:0000256" key="4">
    <source>
        <dbReference type="ARBA" id="ARBA00022839"/>
    </source>
</evidence>
<evidence type="ECO:0000313" key="9">
    <source>
        <dbReference type="EMBL" id="ABK43570.1"/>
    </source>
</evidence>
<reference evidence="9 10" key="2">
    <citation type="journal article" date="2012" name="Int. J. Syst. Evol. Microbiol.">
        <title>Magnetococcus marinus gen. nov., sp. nov., a marine, magnetotactic bacterium that represents a novel lineage (Magnetococcaceae fam. nov.; Magnetococcales ord. nov.) at the base of the Alphaproteobacteria.</title>
        <authorList>
            <person name="Bazylinski D.A."/>
            <person name="Williams T.J."/>
            <person name="Lefevre C.T."/>
            <person name="Berg R.J."/>
            <person name="Zhang C.L."/>
            <person name="Bowser S.S."/>
            <person name="Dean A.J."/>
            <person name="Beveridge T.J."/>
        </authorList>
    </citation>
    <scope>NUCLEOTIDE SEQUENCE [LARGE SCALE GENOMIC DNA]</scope>
    <source>
        <strain evidence="10">ATCC BAA-1437 / JCM 17883 / MC-1</strain>
    </source>
</reference>
<feature type="domain" description="Exonuclease VII large subunit C-terminal" evidence="7">
    <location>
        <begin position="129"/>
        <end position="441"/>
    </location>
</feature>
<evidence type="ECO:0000259" key="8">
    <source>
        <dbReference type="Pfam" id="PF13742"/>
    </source>
</evidence>
<evidence type="ECO:0000256" key="3">
    <source>
        <dbReference type="ARBA" id="ARBA00022801"/>
    </source>
</evidence>
<keyword evidence="2 5" id="KW-0540">Nuclease</keyword>
<comment type="subunit">
    <text evidence="5">Heterooligomer composed of large and small subunits.</text>
</comment>
<dbReference type="Pfam" id="PF02601">
    <property type="entry name" value="Exonuc_VII_L"/>
    <property type="match status" value="1"/>
</dbReference>
<dbReference type="RefSeq" id="WP_011712727.1">
    <property type="nucleotide sequence ID" value="NC_008576.1"/>
</dbReference>
<dbReference type="EMBL" id="CP000471">
    <property type="protein sequence ID" value="ABK43570.1"/>
    <property type="molecule type" value="Genomic_DNA"/>
</dbReference>